<evidence type="ECO:0000313" key="16">
    <source>
        <dbReference type="EMBL" id="KAK6173202.1"/>
    </source>
</evidence>
<evidence type="ECO:0000256" key="7">
    <source>
        <dbReference type="ARBA" id="ARBA00022889"/>
    </source>
</evidence>
<dbReference type="FunFam" id="2.60.40.60:FF:000002">
    <property type="entry name" value="Protocadherin alpha 2"/>
    <property type="match status" value="1"/>
</dbReference>
<evidence type="ECO:0000256" key="8">
    <source>
        <dbReference type="ARBA" id="ARBA00022989"/>
    </source>
</evidence>
<feature type="domain" description="Cadherin" evidence="15">
    <location>
        <begin position="380"/>
        <end position="473"/>
    </location>
</feature>
<feature type="domain" description="Cadherin" evidence="15">
    <location>
        <begin position="145"/>
        <end position="255"/>
    </location>
</feature>
<evidence type="ECO:0000256" key="14">
    <source>
        <dbReference type="SAM" id="SignalP"/>
    </source>
</evidence>
<dbReference type="FunFam" id="2.60.40.60:FF:000020">
    <property type="entry name" value="Dachsous cadherin-related 1b"/>
    <property type="match status" value="1"/>
</dbReference>
<evidence type="ECO:0000256" key="3">
    <source>
        <dbReference type="ARBA" id="ARBA00022692"/>
    </source>
</evidence>
<dbReference type="PRINTS" id="PR00205">
    <property type="entry name" value="CADHERIN"/>
</dbReference>
<dbReference type="PROSITE" id="PS50268">
    <property type="entry name" value="CADHERIN_2"/>
    <property type="match status" value="7"/>
</dbReference>
<keyword evidence="10" id="KW-0325">Glycoprotein</keyword>
<keyword evidence="5" id="KW-0677">Repeat</keyword>
<keyword evidence="17" id="KW-1185">Reference proteome</keyword>
<feature type="domain" description="Cadherin" evidence="15">
    <location>
        <begin position="27"/>
        <end position="144"/>
    </location>
</feature>
<keyword evidence="4 14" id="KW-0732">Signal</keyword>
<sequence>MEPTSGIRRLTLCLVWTFTVMHYSRAQETDIVFYLEEEKPAGTYVGNVATASGVDQYVTDEELPLLEYTFLNPSNSKQAALFRINSNDGSVYTTRRIDREVLCQNSLTCETEADVTIKSSASIFLKLFTIKFVIEDINDNSPIFTRDVITLYIPESAIVGTNYGIEGAVDKDMGPNNSIQSYELLKPNSAFGIESEKKLDGSSIVKIVLLKKLNREHRDLYNFYVLAKDGGKPQKTGSVAINVNVRDVNDNPPVFHKDKYTINVAENTRVNSIIGRVKATDKDIVENGRVSYRFSPLRPSKLEDLLSINPVSGELTVKSPLQYESGKTYDTIVEATDNGNPPQVSQTALIVKIIDVGNNPPKLKLNLASPVNSDTILQSEGSMAGTFVGHIKVEDRDPGLNGVVKCRSEEPYFRVQKLDGKGYALLTSKLLDREKSDKHNVEIVCEDSGTPSLSSYVTFNVVVTDINDNAPKFLRSTYYANVTENSPKGVLVTRVAAIDRDTGVNSQFNYHLNWDSNSMFKIDPESGIITTSAVFDRETMKQVKFTVKAVDQGKSSLVGSTTVVVNILDENDNIPIIDPESLSVRVIENIPVGGDVGTITGTDEDEGRNAELEFRLKDKDPRLPFVVFADGTIRTIKSLDREKRDKYEFDVMVSDKGYPSRSSYGHVVVAVMDFNDHYPVIEFPNSANDSVIVLSDLKPGSVITKVMAYDEDLENNGQLSYSFTHEKKQNMFLISRENGEVSLARRITPEDKEYIQMRISVQDQGSPQLESRENLNVKIIFTNATLAARKTATYGYKYMIIAGVVAGITIILSILIVVAIIRLKQSSSRYNGRERTAVQEQGDDKSGEKEALKNHSPKRVTLANADEGTFEFFMNSKMEKDPKFNMNKSSGGNIYEPPPTSDQYGKQEFLTFKKKALNDDVRSDISGETASDSGRGTSEDEIHLTILAGGDGSYRRCQVSLSPDFEDFLPPPPYVIGDKTDQSKQLAHVSTYPKPRAIKKEGNGASLHNISKSNAERGAYGTLGYENKLLVNGSSGKLLYQPSGSGINDYPTIEMRRLEITPNGYKVS</sequence>
<dbReference type="InterPro" id="IPR050174">
    <property type="entry name" value="Protocadherin/Cadherin-CA"/>
</dbReference>
<comment type="subcellular location">
    <subcellularLocation>
        <location evidence="1">Cell membrane</location>
        <topology evidence="1">Single-pass type I membrane protein</topology>
    </subcellularLocation>
</comment>
<dbReference type="SMART" id="SM00112">
    <property type="entry name" value="CA"/>
    <property type="match status" value="7"/>
</dbReference>
<dbReference type="Gene3D" id="2.60.40.60">
    <property type="entry name" value="Cadherins"/>
    <property type="match status" value="7"/>
</dbReference>
<dbReference type="PANTHER" id="PTHR24028:SF146">
    <property type="entry name" value="CADHERIN 96CB, ISOFORM D-RELATED"/>
    <property type="match status" value="1"/>
</dbReference>
<dbReference type="InterPro" id="IPR015919">
    <property type="entry name" value="Cadherin-like_sf"/>
</dbReference>
<keyword evidence="2" id="KW-1003">Cell membrane</keyword>
<keyword evidence="9 13" id="KW-0472">Membrane</keyword>
<keyword evidence="7" id="KW-0130">Cell adhesion</keyword>
<evidence type="ECO:0000256" key="5">
    <source>
        <dbReference type="ARBA" id="ARBA00022737"/>
    </source>
</evidence>
<dbReference type="GO" id="GO:0005886">
    <property type="term" value="C:plasma membrane"/>
    <property type="evidence" value="ECO:0007669"/>
    <property type="project" value="UniProtKB-SubCell"/>
</dbReference>
<dbReference type="FunFam" id="2.60.40.60:FF:000127">
    <property type="entry name" value="Protocadherin beta 1"/>
    <property type="match status" value="1"/>
</dbReference>
<dbReference type="PROSITE" id="PS00232">
    <property type="entry name" value="CADHERIN_1"/>
    <property type="match status" value="4"/>
</dbReference>
<dbReference type="CDD" id="cd11304">
    <property type="entry name" value="Cadherin_repeat"/>
    <property type="match status" value="7"/>
</dbReference>
<dbReference type="InterPro" id="IPR013164">
    <property type="entry name" value="Cadherin_N"/>
</dbReference>
<evidence type="ECO:0000256" key="2">
    <source>
        <dbReference type="ARBA" id="ARBA00022475"/>
    </source>
</evidence>
<evidence type="ECO:0000256" key="10">
    <source>
        <dbReference type="ARBA" id="ARBA00023180"/>
    </source>
</evidence>
<feature type="region of interest" description="Disordered" evidence="12">
    <location>
        <begin position="830"/>
        <end position="860"/>
    </location>
</feature>
<dbReference type="FunFam" id="2.60.40.60:FF:000092">
    <property type="entry name" value="Protocadherin 8"/>
    <property type="match status" value="1"/>
</dbReference>
<dbReference type="Pfam" id="PF00028">
    <property type="entry name" value="Cadherin"/>
    <property type="match status" value="6"/>
</dbReference>
<dbReference type="FunFam" id="2.60.40.60:FF:000007">
    <property type="entry name" value="Protocadherin alpha 2"/>
    <property type="match status" value="1"/>
</dbReference>
<reference evidence="16 17" key="1">
    <citation type="submission" date="2024-01" db="EMBL/GenBank/DDBJ databases">
        <title>The genome of the rayed Mediterranean limpet Patella caerulea (Linnaeus, 1758).</title>
        <authorList>
            <person name="Anh-Thu Weber A."/>
            <person name="Halstead-Nussloch G."/>
        </authorList>
    </citation>
    <scope>NUCLEOTIDE SEQUENCE [LARGE SCALE GENOMIC DNA]</scope>
    <source>
        <strain evidence="16">AATW-2023a</strain>
        <tissue evidence="16">Whole specimen</tissue>
    </source>
</reference>
<accession>A0AAN8P8L1</accession>
<feature type="region of interest" description="Disordered" evidence="12">
    <location>
        <begin position="883"/>
        <end position="903"/>
    </location>
</feature>
<feature type="domain" description="Cadherin" evidence="15">
    <location>
        <begin position="256"/>
        <end position="363"/>
    </location>
</feature>
<evidence type="ECO:0000313" key="17">
    <source>
        <dbReference type="Proteomes" id="UP001347796"/>
    </source>
</evidence>
<proteinExistence type="predicted"/>
<feature type="domain" description="Cadherin" evidence="15">
    <location>
        <begin position="685"/>
        <end position="794"/>
    </location>
</feature>
<dbReference type="EMBL" id="JAZGQO010000011">
    <property type="protein sequence ID" value="KAK6173202.1"/>
    <property type="molecule type" value="Genomic_DNA"/>
</dbReference>
<evidence type="ECO:0000256" key="6">
    <source>
        <dbReference type="ARBA" id="ARBA00022837"/>
    </source>
</evidence>
<dbReference type="InterPro" id="IPR020894">
    <property type="entry name" value="Cadherin_CS"/>
</dbReference>
<feature type="transmembrane region" description="Helical" evidence="13">
    <location>
        <begin position="798"/>
        <end position="821"/>
    </location>
</feature>
<dbReference type="FunFam" id="2.60.40.60:FF:000015">
    <property type="entry name" value="FAT atypical cadherin 1"/>
    <property type="match status" value="1"/>
</dbReference>
<dbReference type="Proteomes" id="UP001347796">
    <property type="component" value="Unassembled WGS sequence"/>
</dbReference>
<dbReference type="GO" id="GO:0005509">
    <property type="term" value="F:calcium ion binding"/>
    <property type="evidence" value="ECO:0007669"/>
    <property type="project" value="UniProtKB-UniRule"/>
</dbReference>
<evidence type="ECO:0000256" key="9">
    <source>
        <dbReference type="ARBA" id="ARBA00023136"/>
    </source>
</evidence>
<name>A0AAN8P8L1_PATCE</name>
<evidence type="ECO:0000256" key="11">
    <source>
        <dbReference type="PROSITE-ProRule" id="PRU00043"/>
    </source>
</evidence>
<evidence type="ECO:0000259" key="15">
    <source>
        <dbReference type="PROSITE" id="PS50268"/>
    </source>
</evidence>
<keyword evidence="3 13" id="KW-0812">Transmembrane</keyword>
<dbReference type="GO" id="GO:0007156">
    <property type="term" value="P:homophilic cell adhesion via plasma membrane adhesion molecules"/>
    <property type="evidence" value="ECO:0007669"/>
    <property type="project" value="InterPro"/>
</dbReference>
<dbReference type="InterPro" id="IPR002126">
    <property type="entry name" value="Cadherin-like_dom"/>
</dbReference>
<feature type="domain" description="Cadherin" evidence="15">
    <location>
        <begin position="578"/>
        <end position="681"/>
    </location>
</feature>
<organism evidence="16 17">
    <name type="scientific">Patella caerulea</name>
    <name type="common">Rayed Mediterranean limpet</name>
    <dbReference type="NCBI Taxonomy" id="87958"/>
    <lineage>
        <taxon>Eukaryota</taxon>
        <taxon>Metazoa</taxon>
        <taxon>Spiralia</taxon>
        <taxon>Lophotrochozoa</taxon>
        <taxon>Mollusca</taxon>
        <taxon>Gastropoda</taxon>
        <taxon>Patellogastropoda</taxon>
        <taxon>Patelloidea</taxon>
        <taxon>Patellidae</taxon>
        <taxon>Patella</taxon>
    </lineage>
</organism>
<keyword evidence="6 11" id="KW-0106">Calcium</keyword>
<evidence type="ECO:0000256" key="12">
    <source>
        <dbReference type="SAM" id="MobiDB-lite"/>
    </source>
</evidence>
<feature type="signal peptide" evidence="14">
    <location>
        <begin position="1"/>
        <end position="26"/>
    </location>
</feature>
<feature type="chain" id="PRO_5042973949" description="Cadherin domain-containing protein" evidence="14">
    <location>
        <begin position="27"/>
        <end position="1068"/>
    </location>
</feature>
<feature type="compositionally biased region" description="Basic and acidic residues" evidence="12">
    <location>
        <begin position="831"/>
        <end position="853"/>
    </location>
</feature>
<keyword evidence="8 13" id="KW-1133">Transmembrane helix</keyword>
<evidence type="ECO:0000256" key="4">
    <source>
        <dbReference type="ARBA" id="ARBA00022729"/>
    </source>
</evidence>
<feature type="domain" description="Cadherin" evidence="15">
    <location>
        <begin position="474"/>
        <end position="577"/>
    </location>
</feature>
<dbReference type="AlphaFoldDB" id="A0AAN8P8L1"/>
<dbReference type="SUPFAM" id="SSF49313">
    <property type="entry name" value="Cadherin-like"/>
    <property type="match status" value="7"/>
</dbReference>
<evidence type="ECO:0000256" key="13">
    <source>
        <dbReference type="SAM" id="Phobius"/>
    </source>
</evidence>
<comment type="caution">
    <text evidence="16">The sequence shown here is derived from an EMBL/GenBank/DDBJ whole genome shotgun (WGS) entry which is preliminary data.</text>
</comment>
<dbReference type="PANTHER" id="PTHR24028">
    <property type="entry name" value="CADHERIN-87A"/>
    <property type="match status" value="1"/>
</dbReference>
<dbReference type="Pfam" id="PF08266">
    <property type="entry name" value="Cadherin_2"/>
    <property type="match status" value="1"/>
</dbReference>
<evidence type="ECO:0000256" key="1">
    <source>
        <dbReference type="ARBA" id="ARBA00004251"/>
    </source>
</evidence>
<protein>
    <recommendedName>
        <fullName evidence="15">Cadherin domain-containing protein</fullName>
    </recommendedName>
</protein>
<gene>
    <name evidence="16" type="ORF">SNE40_016698</name>
</gene>